<evidence type="ECO:0000313" key="2">
    <source>
        <dbReference type="EMBL" id="GEN56322.1"/>
    </source>
</evidence>
<organism evidence="2 3">
    <name type="scientific">Halolactibacillus alkaliphilus</name>
    <dbReference type="NCBI Taxonomy" id="442899"/>
    <lineage>
        <taxon>Bacteria</taxon>
        <taxon>Bacillati</taxon>
        <taxon>Bacillota</taxon>
        <taxon>Bacilli</taxon>
        <taxon>Bacillales</taxon>
        <taxon>Bacillaceae</taxon>
        <taxon>Halolactibacillus</taxon>
    </lineage>
</organism>
<dbReference type="AlphaFoldDB" id="A0A511X052"/>
<keyword evidence="1" id="KW-0472">Membrane</keyword>
<dbReference type="Proteomes" id="UP000321400">
    <property type="component" value="Unassembled WGS sequence"/>
</dbReference>
<reference evidence="2 3" key="1">
    <citation type="submission" date="2019-07" db="EMBL/GenBank/DDBJ databases">
        <title>Whole genome shotgun sequence of Halolactibacillus alkaliphilus NBRC 103919.</title>
        <authorList>
            <person name="Hosoyama A."/>
            <person name="Uohara A."/>
            <person name="Ohji S."/>
            <person name="Ichikawa N."/>
        </authorList>
    </citation>
    <scope>NUCLEOTIDE SEQUENCE [LARGE SCALE GENOMIC DNA]</scope>
    <source>
        <strain evidence="2 3">NBRC 103919</strain>
    </source>
</reference>
<dbReference type="EMBL" id="BJYE01000007">
    <property type="protein sequence ID" value="GEN56322.1"/>
    <property type="molecule type" value="Genomic_DNA"/>
</dbReference>
<dbReference type="RefSeq" id="WP_089801354.1">
    <property type="nucleotide sequence ID" value="NZ_BJYE01000007.1"/>
</dbReference>
<proteinExistence type="predicted"/>
<feature type="transmembrane region" description="Helical" evidence="1">
    <location>
        <begin position="28"/>
        <end position="46"/>
    </location>
</feature>
<keyword evidence="1" id="KW-1133">Transmembrane helix</keyword>
<comment type="caution">
    <text evidence="2">The sequence shown here is derived from an EMBL/GenBank/DDBJ whole genome shotgun (WGS) entry which is preliminary data.</text>
</comment>
<dbReference type="STRING" id="442899.SAMN05720591_11134"/>
<keyword evidence="3" id="KW-1185">Reference proteome</keyword>
<sequence>MKPNVAQIIVVVIYVLVLQFYFNQPDRHLLHLLLGVALSVFPFKVYKNLKQRNKKKGPATFYRFLFHHLYVVYLVPAALYCTFDGVEDET</sequence>
<keyword evidence="1" id="KW-0812">Transmembrane</keyword>
<protein>
    <submittedName>
        <fullName evidence="2">Uncharacterized protein</fullName>
    </submittedName>
</protein>
<feature type="transmembrane region" description="Helical" evidence="1">
    <location>
        <begin position="5"/>
        <end position="22"/>
    </location>
</feature>
<evidence type="ECO:0000256" key="1">
    <source>
        <dbReference type="SAM" id="Phobius"/>
    </source>
</evidence>
<gene>
    <name evidence="2" type="ORF">HAL01_07860</name>
</gene>
<accession>A0A511X052</accession>
<name>A0A511X052_9BACI</name>
<evidence type="ECO:0000313" key="3">
    <source>
        <dbReference type="Proteomes" id="UP000321400"/>
    </source>
</evidence>